<dbReference type="PANTHER" id="PTHR35124">
    <property type="entry name" value="CYTOCHROME P450 FAMILY PROTEIN"/>
    <property type="match status" value="1"/>
</dbReference>
<dbReference type="AlphaFoldDB" id="A0A5J5C3T1"/>
<dbReference type="Pfam" id="PF08538">
    <property type="entry name" value="DUF1749"/>
    <property type="match status" value="1"/>
</dbReference>
<evidence type="ECO:0000313" key="3">
    <source>
        <dbReference type="Proteomes" id="UP000325577"/>
    </source>
</evidence>
<protein>
    <submittedName>
        <fullName evidence="2">Uncharacterized protein</fullName>
    </submittedName>
</protein>
<accession>A0A5J5C3T1</accession>
<dbReference type="SUPFAM" id="SSF53474">
    <property type="entry name" value="alpha/beta-Hydrolases"/>
    <property type="match status" value="1"/>
</dbReference>
<name>A0A5J5C3T1_9ASTE</name>
<dbReference type="Gene3D" id="3.40.50.1820">
    <property type="entry name" value="alpha/beta hydrolase"/>
    <property type="match status" value="1"/>
</dbReference>
<gene>
    <name evidence="2" type="ORF">F0562_000271</name>
</gene>
<evidence type="ECO:0000256" key="1">
    <source>
        <dbReference type="SAM" id="MobiDB-lite"/>
    </source>
</evidence>
<feature type="compositionally biased region" description="Low complexity" evidence="1">
    <location>
        <begin position="1"/>
        <end position="30"/>
    </location>
</feature>
<dbReference type="EMBL" id="CM018031">
    <property type="protein sequence ID" value="KAA8548587.1"/>
    <property type="molecule type" value="Genomic_DNA"/>
</dbReference>
<dbReference type="PANTHER" id="PTHR35124:SF1">
    <property type="entry name" value="CYTOCHROME P450 FAMILY PROTEIN"/>
    <property type="match status" value="1"/>
</dbReference>
<organism evidence="2 3">
    <name type="scientific">Nyssa sinensis</name>
    <dbReference type="NCBI Taxonomy" id="561372"/>
    <lineage>
        <taxon>Eukaryota</taxon>
        <taxon>Viridiplantae</taxon>
        <taxon>Streptophyta</taxon>
        <taxon>Embryophyta</taxon>
        <taxon>Tracheophyta</taxon>
        <taxon>Spermatophyta</taxon>
        <taxon>Magnoliopsida</taxon>
        <taxon>eudicotyledons</taxon>
        <taxon>Gunneridae</taxon>
        <taxon>Pentapetalae</taxon>
        <taxon>asterids</taxon>
        <taxon>Cornales</taxon>
        <taxon>Nyssaceae</taxon>
        <taxon>Nyssa</taxon>
    </lineage>
</organism>
<reference evidence="2 3" key="1">
    <citation type="submission" date="2019-09" db="EMBL/GenBank/DDBJ databases">
        <title>A chromosome-level genome assembly of the Chinese tupelo Nyssa sinensis.</title>
        <authorList>
            <person name="Yang X."/>
            <person name="Kang M."/>
            <person name="Yang Y."/>
            <person name="Xiong H."/>
            <person name="Wang M."/>
            <person name="Zhang Z."/>
            <person name="Wang Z."/>
            <person name="Wu H."/>
            <person name="Ma T."/>
            <person name="Liu J."/>
            <person name="Xi Z."/>
        </authorList>
    </citation>
    <scope>NUCLEOTIDE SEQUENCE [LARGE SCALE GENOMIC DNA]</scope>
    <source>
        <strain evidence="2">J267</strain>
        <tissue evidence="2">Leaf</tissue>
    </source>
</reference>
<proteinExistence type="predicted"/>
<dbReference type="InterPro" id="IPR029058">
    <property type="entry name" value="AB_hydrolase_fold"/>
</dbReference>
<sequence length="866" mass="98060">MLSASDMSLSSSSSSASLSSSSSSTTSWLSGIVRGRSDKSGSVKMANNSTTGGDSVGPINRKNQFRGVMFKYGPKPIQVAFKTGDYKQQVIFIGGLTDGFLATAYLEPLAIALENEKWSLVQFLLSSSYSGYGISSLKQDAFELDQLISYLINKEDSEGVVLLGHSTGCQDIVYYMRTNAACSRAVRAAILQAPVSDREYRATLPETAAMIDLASKMMSESRGSELMPKEADPEAPITAYRYHSLCAYMGDDDMFSSDLSDDQLRMRLGHMSNTPCQVIFSMADEYVPDYVDKKALVDRLCRAMGGAEKVEIEWGNHSLSNRVEEAVHAIINFVKREGPKGCIETSLYAFLQHIYWSPIMPDKAANSVSSCSWIFRSNPMIHWYFEVLTLTVFLGILFVWGVNAWNAGDLQNDFLTVKTQKPWKISIPRLDNSNQIALSTGDIHEFVFQALDDSGKPHCLGGDYFETDLSGELWKSRPPIKDFGNGTYSFSLQVHPDFTGNYTLTIILLFRHFEGLKFSTERFAFDQTLRKIPISFYKSSILFPELTQCQKFDYARDVWSGRWTRHGKNENCPISNDGRYRCLEPNFPCQRPWCEGYLGLLESNGWTYSTHCSFRVFSSETAWNCLKNRWIFFWGDSNHCDTVRNIFHFILGVPEIEIVPRRFDMNITNPKDASQTVRITNIFNGHPNASGNYQGLNSLKDEAYRELLKQYFSLESVPDTVIMNSGLHDGIFWPTIRRFNKGAEYAAAFWAELVDSVRQRGLKPPEIIYRTTVATGGYARRLAFNPQKMEAFNGVFLDKLRQFGVVNWVIDDFDMTYPWHFDNRCNDGVHYGRAPAKMRWRDGEVGHQYFVDLMLGHVLLNAICAR</sequence>
<feature type="region of interest" description="Disordered" evidence="1">
    <location>
        <begin position="1"/>
        <end position="58"/>
    </location>
</feature>
<dbReference type="InterPro" id="IPR013744">
    <property type="entry name" value="SidJ"/>
</dbReference>
<evidence type="ECO:0000313" key="2">
    <source>
        <dbReference type="EMBL" id="KAA8548587.1"/>
    </source>
</evidence>
<keyword evidence="3" id="KW-1185">Reference proteome</keyword>
<dbReference type="OrthoDB" id="2015909at2759"/>
<dbReference type="Proteomes" id="UP000325577">
    <property type="component" value="Linkage Group LG0"/>
</dbReference>